<dbReference type="Gene3D" id="2.40.40.20">
    <property type="match status" value="1"/>
</dbReference>
<dbReference type="PANTHER" id="PTHR43742:SF6">
    <property type="entry name" value="OXIDOREDUCTASE YYAE-RELATED"/>
    <property type="match status" value="1"/>
</dbReference>
<keyword evidence="3" id="KW-0500">Molybdenum</keyword>
<evidence type="ECO:0000256" key="2">
    <source>
        <dbReference type="ARBA" id="ARBA00010312"/>
    </source>
</evidence>
<keyword evidence="7" id="KW-0408">Iron</keyword>
<reference evidence="10 11" key="1">
    <citation type="submission" date="2024-01" db="EMBL/GenBank/DDBJ databases">
        <title>novel species in genus Adlercreutzia.</title>
        <authorList>
            <person name="Liu X."/>
        </authorList>
    </citation>
    <scope>NUCLEOTIDE SEQUENCE [LARGE SCALE GENOMIC DNA]</scope>
    <source>
        <strain evidence="10 11">R22</strain>
    </source>
</reference>
<keyword evidence="4" id="KW-0479">Metal-binding</keyword>
<gene>
    <name evidence="10" type="ORF">VJ920_10495</name>
</gene>
<evidence type="ECO:0000313" key="10">
    <source>
        <dbReference type="EMBL" id="MEC4295741.1"/>
    </source>
</evidence>
<proteinExistence type="inferred from homology"/>
<dbReference type="SUPFAM" id="SSF53706">
    <property type="entry name" value="Formate dehydrogenase/DMSO reductase, domains 1-3"/>
    <property type="match status" value="1"/>
</dbReference>
<evidence type="ECO:0000259" key="9">
    <source>
        <dbReference type="SMART" id="SM00926"/>
    </source>
</evidence>
<evidence type="ECO:0000313" key="11">
    <source>
        <dbReference type="Proteomes" id="UP001343724"/>
    </source>
</evidence>
<evidence type="ECO:0000256" key="6">
    <source>
        <dbReference type="ARBA" id="ARBA00023002"/>
    </source>
</evidence>
<dbReference type="PROSITE" id="PS00932">
    <property type="entry name" value="MOLYBDOPTERIN_PROK_3"/>
    <property type="match status" value="1"/>
</dbReference>
<comment type="cofactor">
    <cofactor evidence="1">
        <name>Mo-bis(molybdopterin guanine dinucleotide)</name>
        <dbReference type="ChEBI" id="CHEBI:60539"/>
    </cofactor>
</comment>
<evidence type="ECO:0000256" key="7">
    <source>
        <dbReference type="ARBA" id="ARBA00023004"/>
    </source>
</evidence>
<dbReference type="InterPro" id="IPR006655">
    <property type="entry name" value="Mopterin_OxRdtase_prok_CS"/>
</dbReference>
<evidence type="ECO:0000256" key="5">
    <source>
        <dbReference type="ARBA" id="ARBA00022729"/>
    </source>
</evidence>
<keyword evidence="8" id="KW-0411">Iron-sulfur</keyword>
<dbReference type="Gene3D" id="3.40.228.10">
    <property type="entry name" value="Dimethylsulfoxide Reductase, domain 2"/>
    <property type="match status" value="1"/>
</dbReference>
<keyword evidence="5" id="KW-0732">Signal</keyword>
<dbReference type="PROSITE" id="PS51257">
    <property type="entry name" value="PROKAR_LIPOPROTEIN"/>
    <property type="match status" value="1"/>
</dbReference>
<comment type="similarity">
    <text evidence="2">Belongs to the prokaryotic molybdopterin-containing oxidoreductase family.</text>
</comment>
<dbReference type="RefSeq" id="WP_326455118.1">
    <property type="nucleotide sequence ID" value="NZ_JAYMFH010000016.1"/>
</dbReference>
<protein>
    <submittedName>
        <fullName evidence="10">Molybdopterin-dependent oxidoreductase</fullName>
    </submittedName>
</protein>
<dbReference type="SUPFAM" id="SSF50692">
    <property type="entry name" value="ADC-like"/>
    <property type="match status" value="1"/>
</dbReference>
<dbReference type="InterPro" id="IPR050612">
    <property type="entry name" value="Prok_Mopterin_Oxidored"/>
</dbReference>
<accession>A0ABU6J1F2</accession>
<keyword evidence="11" id="KW-1185">Reference proteome</keyword>
<dbReference type="EMBL" id="JAYMFH010000016">
    <property type="protein sequence ID" value="MEC4295741.1"/>
    <property type="molecule type" value="Genomic_DNA"/>
</dbReference>
<dbReference type="InterPro" id="IPR009010">
    <property type="entry name" value="Asp_de-COase-like_dom_sf"/>
</dbReference>
<dbReference type="Gene3D" id="2.20.25.90">
    <property type="entry name" value="ADC-like domains"/>
    <property type="match status" value="1"/>
</dbReference>
<evidence type="ECO:0000256" key="4">
    <source>
        <dbReference type="ARBA" id="ARBA00022723"/>
    </source>
</evidence>
<dbReference type="SMART" id="SM00926">
    <property type="entry name" value="Molybdop_Fe4S4"/>
    <property type="match status" value="1"/>
</dbReference>
<organism evidence="10 11">
    <name type="scientific">Adlercreutzia shanghongiae</name>
    <dbReference type="NCBI Taxonomy" id="3111773"/>
    <lineage>
        <taxon>Bacteria</taxon>
        <taxon>Bacillati</taxon>
        <taxon>Actinomycetota</taxon>
        <taxon>Coriobacteriia</taxon>
        <taxon>Eggerthellales</taxon>
        <taxon>Eggerthellaceae</taxon>
        <taxon>Adlercreutzia</taxon>
    </lineage>
</organism>
<dbReference type="InterPro" id="IPR006656">
    <property type="entry name" value="Mopterin_OxRdtase"/>
</dbReference>
<dbReference type="InterPro" id="IPR006963">
    <property type="entry name" value="Mopterin_OxRdtase_4Fe-4S_dom"/>
</dbReference>
<comment type="caution">
    <text evidence="10">The sequence shown here is derived from an EMBL/GenBank/DDBJ whole genome shotgun (WGS) entry which is preliminary data.</text>
</comment>
<keyword evidence="6" id="KW-0560">Oxidoreductase</keyword>
<dbReference type="Pfam" id="PF01568">
    <property type="entry name" value="Molydop_binding"/>
    <property type="match status" value="1"/>
</dbReference>
<dbReference type="Gene3D" id="3.40.50.740">
    <property type="match status" value="1"/>
</dbReference>
<dbReference type="PROSITE" id="PS51318">
    <property type="entry name" value="TAT"/>
    <property type="match status" value="1"/>
</dbReference>
<dbReference type="Proteomes" id="UP001343724">
    <property type="component" value="Unassembled WGS sequence"/>
</dbReference>
<evidence type="ECO:0000256" key="3">
    <source>
        <dbReference type="ARBA" id="ARBA00022505"/>
    </source>
</evidence>
<feature type="domain" description="4Fe-4S Mo/W bis-MGD-type" evidence="9">
    <location>
        <begin position="53"/>
        <end position="115"/>
    </location>
</feature>
<dbReference type="InterPro" id="IPR006311">
    <property type="entry name" value="TAT_signal"/>
</dbReference>
<dbReference type="PANTHER" id="PTHR43742">
    <property type="entry name" value="TRIMETHYLAMINE-N-OXIDE REDUCTASE"/>
    <property type="match status" value="1"/>
</dbReference>
<dbReference type="Pfam" id="PF00384">
    <property type="entry name" value="Molybdopterin"/>
    <property type="match status" value="1"/>
</dbReference>
<sequence>MSQGLTRRRFFEGAASLGALVALSGCSPKVSESKNLADTGEAPEIEMVNLDEYEVKHSWCYMCGPAKVLCSTLCYLNPEGRWTHVEGNPVAGNNWGYGCKSLCAKGNSAMQTLYNPARIEYPMKRVGEKGEGKFERCTWEEAVEGIAAKLQEIKDQYGPETFALWSPQECKFVMQMGRRFLNVFGTPNYMHSAICQTQITSSRELSIGTKADTYPYQLNKTKLLVNWGVNGENADMNNNVDKANPYRRFEAMDNGLQFIDIRPMLDPLATHASVWVPVRPGTDGALALSILNVLIEEDLYDHDFCESWCNGFDKLAEHVKQFPPSWAAPITGISEEKITEVARMMGTIKPMGIMYGNSAGDQSNDGNWTCICINLIAAITGNLDVPGGGGAGMKMPEELFDCSKINKIPTLSDRLPACDEDTAAGLAPSRSKLVAPEFPRWWQNPETWAYTKFFVDPTSAANRGIQSVLTGKPFPLRAVFAHGTNPLSQTRQPKLVAEALKKLDFYFVMDTAWNPSCDYADYVLPACTRYEDSCQIGSRNMPEGTFIGIEQQIAEPLGESRSDWRIYLDLAVKLGFGEDFWNGDLDELLRAQLEPTGFTLEELREKGYVFVERTDGAKPMEPTYQNYEELFEKLPNGKVQCYNEIIGGMPNNREDGTLGFLPEYSGPPEGIAETPEIAKEYPLIFTDVHAHRLSVHSYFGNLPYMRERNRLPWVKINPATAQQYGIEDGDWMKIESPHGWVKMVAEYFEGISPEVVMGKRGWWQDCEELGEPGYECFDGGSEVNNLYDATIENFDGFHSAMAKQTLVKISKWEG</sequence>
<evidence type="ECO:0000256" key="1">
    <source>
        <dbReference type="ARBA" id="ARBA00001942"/>
    </source>
</evidence>
<evidence type="ECO:0000256" key="8">
    <source>
        <dbReference type="ARBA" id="ARBA00023014"/>
    </source>
</evidence>
<name>A0ABU6J1F2_9ACTN</name>
<dbReference type="InterPro" id="IPR006657">
    <property type="entry name" value="MoPterin_dinucl-bd_dom"/>
</dbReference>